<dbReference type="AlphaFoldDB" id="A0A344TJE1"/>
<organism evidence="5 6">
    <name type="scientific">Runella rosea</name>
    <dbReference type="NCBI Taxonomy" id="2259595"/>
    <lineage>
        <taxon>Bacteria</taxon>
        <taxon>Pseudomonadati</taxon>
        <taxon>Bacteroidota</taxon>
        <taxon>Cytophagia</taxon>
        <taxon>Cytophagales</taxon>
        <taxon>Spirosomataceae</taxon>
        <taxon>Runella</taxon>
    </lineage>
</organism>
<keyword evidence="1" id="KW-0805">Transcription regulation</keyword>
<protein>
    <recommendedName>
        <fullName evidence="4">HTH luxR-type domain-containing protein</fullName>
    </recommendedName>
</protein>
<evidence type="ECO:0000313" key="6">
    <source>
        <dbReference type="Proteomes" id="UP000251993"/>
    </source>
</evidence>
<dbReference type="Pfam" id="PF00196">
    <property type="entry name" value="GerE"/>
    <property type="match status" value="1"/>
</dbReference>
<evidence type="ECO:0000256" key="3">
    <source>
        <dbReference type="ARBA" id="ARBA00023163"/>
    </source>
</evidence>
<dbReference type="Gene3D" id="1.10.10.10">
    <property type="entry name" value="Winged helix-like DNA-binding domain superfamily/Winged helix DNA-binding domain"/>
    <property type="match status" value="1"/>
</dbReference>
<dbReference type="GO" id="GO:0006355">
    <property type="term" value="P:regulation of DNA-templated transcription"/>
    <property type="evidence" value="ECO:0007669"/>
    <property type="project" value="InterPro"/>
</dbReference>
<dbReference type="GO" id="GO:0003677">
    <property type="term" value="F:DNA binding"/>
    <property type="evidence" value="ECO:0007669"/>
    <property type="project" value="UniProtKB-KW"/>
</dbReference>
<keyword evidence="2" id="KW-0238">DNA-binding</keyword>
<dbReference type="InterPro" id="IPR000792">
    <property type="entry name" value="Tscrpt_reg_LuxR_C"/>
</dbReference>
<dbReference type="SMART" id="SM00421">
    <property type="entry name" value="HTH_LUXR"/>
    <property type="match status" value="1"/>
</dbReference>
<dbReference type="KEGG" id="run:DR864_13880"/>
<dbReference type="OrthoDB" id="9807565at2"/>
<dbReference type="PANTHER" id="PTHR44688:SF16">
    <property type="entry name" value="DNA-BINDING TRANSCRIPTIONAL ACTIVATOR DEVR_DOSR"/>
    <property type="match status" value="1"/>
</dbReference>
<dbReference type="PANTHER" id="PTHR44688">
    <property type="entry name" value="DNA-BINDING TRANSCRIPTIONAL ACTIVATOR DEVR_DOSR"/>
    <property type="match status" value="1"/>
</dbReference>
<keyword evidence="3" id="KW-0804">Transcription</keyword>
<dbReference type="Proteomes" id="UP000251993">
    <property type="component" value="Chromosome"/>
</dbReference>
<evidence type="ECO:0000256" key="1">
    <source>
        <dbReference type="ARBA" id="ARBA00023015"/>
    </source>
</evidence>
<name>A0A344TJE1_9BACT</name>
<dbReference type="InterPro" id="IPR016032">
    <property type="entry name" value="Sig_transdc_resp-reg_C-effctor"/>
</dbReference>
<evidence type="ECO:0000259" key="4">
    <source>
        <dbReference type="PROSITE" id="PS50043"/>
    </source>
</evidence>
<dbReference type="EMBL" id="CP030850">
    <property type="protein sequence ID" value="AXE18762.1"/>
    <property type="molecule type" value="Genomic_DNA"/>
</dbReference>
<evidence type="ECO:0000256" key="2">
    <source>
        <dbReference type="ARBA" id="ARBA00023125"/>
    </source>
</evidence>
<accession>A0A344TJE1</accession>
<dbReference type="SUPFAM" id="SSF46894">
    <property type="entry name" value="C-terminal effector domain of the bipartite response regulators"/>
    <property type="match status" value="1"/>
</dbReference>
<evidence type="ECO:0000313" key="5">
    <source>
        <dbReference type="EMBL" id="AXE18762.1"/>
    </source>
</evidence>
<reference evidence="5 6" key="1">
    <citation type="submission" date="2018-07" db="EMBL/GenBank/DDBJ databases">
        <title>Genome sequencing of Runella.</title>
        <authorList>
            <person name="Baek M.-G."/>
            <person name="Yi H."/>
        </authorList>
    </citation>
    <scope>NUCLEOTIDE SEQUENCE [LARGE SCALE GENOMIC DNA]</scope>
    <source>
        <strain evidence="5 6">HYN0085</strain>
    </source>
</reference>
<feature type="domain" description="HTH luxR-type" evidence="4">
    <location>
        <begin position="32"/>
        <end position="97"/>
    </location>
</feature>
<dbReference type="PROSITE" id="PS50043">
    <property type="entry name" value="HTH_LUXR_2"/>
    <property type="match status" value="1"/>
</dbReference>
<dbReference type="CDD" id="cd06170">
    <property type="entry name" value="LuxR_C_like"/>
    <property type="match status" value="1"/>
</dbReference>
<dbReference type="InterPro" id="IPR036388">
    <property type="entry name" value="WH-like_DNA-bd_sf"/>
</dbReference>
<dbReference type="PRINTS" id="PR00038">
    <property type="entry name" value="HTHLUXR"/>
</dbReference>
<proteinExistence type="predicted"/>
<keyword evidence="6" id="KW-1185">Reference proteome</keyword>
<sequence length="101" mass="11550">MSYLNKYRMPNKTAADSPAEELEKLKQLNTFLQRRSIALTPQELKVLYYAIQRRTNADIATALEVSIATVKTHKNNLISKLGVAGKDGFHKFLLEMAHYRL</sequence>
<gene>
    <name evidence="5" type="ORF">DR864_13880</name>
</gene>